<dbReference type="InterPro" id="IPR057326">
    <property type="entry name" value="KR_dom"/>
</dbReference>
<dbReference type="FunFam" id="3.40.50.720:FF:000084">
    <property type="entry name" value="Short-chain dehydrogenase reductase"/>
    <property type="match status" value="1"/>
</dbReference>
<accession>A0A0J6T2M6</accession>
<dbReference type="GO" id="GO:0016616">
    <property type="term" value="F:oxidoreductase activity, acting on the CH-OH group of donors, NAD or NADP as acceptor"/>
    <property type="evidence" value="ECO:0007669"/>
    <property type="project" value="TreeGrafter"/>
</dbReference>
<dbReference type="GO" id="GO:0048038">
    <property type="term" value="F:quinone binding"/>
    <property type="evidence" value="ECO:0007669"/>
    <property type="project" value="TreeGrafter"/>
</dbReference>
<evidence type="ECO:0000259" key="3">
    <source>
        <dbReference type="SMART" id="SM00822"/>
    </source>
</evidence>
<comment type="similarity">
    <text evidence="1">Belongs to the short-chain dehydrogenases/reductases (SDR) family.</text>
</comment>
<protein>
    <submittedName>
        <fullName evidence="4">Oxidoreductase</fullName>
    </submittedName>
</protein>
<dbReference type="Pfam" id="PF13561">
    <property type="entry name" value="adh_short_C2"/>
    <property type="match status" value="1"/>
</dbReference>
<dbReference type="PRINTS" id="PR00080">
    <property type="entry name" value="SDRFAMILY"/>
</dbReference>
<dbReference type="Proteomes" id="UP000035929">
    <property type="component" value="Unassembled WGS sequence"/>
</dbReference>
<dbReference type="SUPFAM" id="SSF51735">
    <property type="entry name" value="NAD(P)-binding Rossmann-fold domains"/>
    <property type="match status" value="1"/>
</dbReference>
<evidence type="ECO:0000313" key="4">
    <source>
        <dbReference type="EMBL" id="KMO39858.1"/>
    </source>
</evidence>
<gene>
    <name evidence="4" type="ORF">VP06_03265</name>
</gene>
<dbReference type="PRINTS" id="PR00081">
    <property type="entry name" value="GDHRDH"/>
</dbReference>
<dbReference type="Gene3D" id="3.40.50.720">
    <property type="entry name" value="NAD(P)-binding Rossmann-like Domain"/>
    <property type="match status" value="1"/>
</dbReference>
<dbReference type="RefSeq" id="WP_048462409.1">
    <property type="nucleotide sequence ID" value="NZ_LABX01000027.1"/>
</dbReference>
<proteinExistence type="inferred from homology"/>
<dbReference type="CDD" id="cd05233">
    <property type="entry name" value="SDR_c"/>
    <property type="match status" value="1"/>
</dbReference>
<dbReference type="OrthoDB" id="9803333at2"/>
<dbReference type="SMART" id="SM00822">
    <property type="entry name" value="PKS_KR"/>
    <property type="match status" value="1"/>
</dbReference>
<dbReference type="PATRIC" id="fig|270351.6.peg.4015"/>
<comment type="caution">
    <text evidence="4">The sequence shown here is derived from an EMBL/GenBank/DDBJ whole genome shotgun (WGS) entry which is preliminary data.</text>
</comment>
<name>A0A0J6T2M6_9HYPH</name>
<keyword evidence="2" id="KW-0560">Oxidoreductase</keyword>
<sequence length="243" mass="25083">MARMQDKIALVVGGAKGIGLAVAERLAVEGATVFLTGRRADEVEAAAGRIGRGARGLVADSAREDDLHRVVATVREAHGRIDALVLNAGISEPATLRDGTPEHFDRHFAVNVRGAVFGLQAALGAMGRGGSVVLMGSIADVMGVTPYGTYAATKAALRSYARTWTAELAPQGIRVNVVAPGPTDTAMMASVPEEGRAALIAPIPLGRMARPDEVAAATLFLLSDEASFVAGAELCVDGGMRQV</sequence>
<reference evidence="4 5" key="1">
    <citation type="submission" date="2015-03" db="EMBL/GenBank/DDBJ databases">
        <title>Genome sequencing of Methylobacterium aquaticum DSM16371 type strain.</title>
        <authorList>
            <person name="Chaudhry V."/>
            <person name="Patil P.B."/>
        </authorList>
    </citation>
    <scope>NUCLEOTIDE SEQUENCE [LARGE SCALE GENOMIC DNA]</scope>
    <source>
        <strain evidence="4 5">DSM 16371</strain>
    </source>
</reference>
<dbReference type="InterPro" id="IPR002347">
    <property type="entry name" value="SDR_fam"/>
</dbReference>
<dbReference type="InterPro" id="IPR036291">
    <property type="entry name" value="NAD(P)-bd_dom_sf"/>
</dbReference>
<dbReference type="PANTHER" id="PTHR42760">
    <property type="entry name" value="SHORT-CHAIN DEHYDROGENASES/REDUCTASES FAMILY MEMBER"/>
    <property type="match status" value="1"/>
</dbReference>
<evidence type="ECO:0000256" key="1">
    <source>
        <dbReference type="ARBA" id="ARBA00006484"/>
    </source>
</evidence>
<dbReference type="GO" id="GO:0006633">
    <property type="term" value="P:fatty acid biosynthetic process"/>
    <property type="evidence" value="ECO:0007669"/>
    <property type="project" value="TreeGrafter"/>
</dbReference>
<dbReference type="AlphaFoldDB" id="A0A0J6T2M6"/>
<evidence type="ECO:0000256" key="2">
    <source>
        <dbReference type="ARBA" id="ARBA00023002"/>
    </source>
</evidence>
<feature type="domain" description="Ketoreductase" evidence="3">
    <location>
        <begin position="7"/>
        <end position="203"/>
    </location>
</feature>
<organism evidence="4 5">
    <name type="scientific">Methylobacterium aquaticum</name>
    <dbReference type="NCBI Taxonomy" id="270351"/>
    <lineage>
        <taxon>Bacteria</taxon>
        <taxon>Pseudomonadati</taxon>
        <taxon>Pseudomonadota</taxon>
        <taxon>Alphaproteobacteria</taxon>
        <taxon>Hyphomicrobiales</taxon>
        <taxon>Methylobacteriaceae</taxon>
        <taxon>Methylobacterium</taxon>
    </lineage>
</organism>
<dbReference type="PANTHER" id="PTHR42760:SF133">
    <property type="entry name" value="3-OXOACYL-[ACYL-CARRIER-PROTEIN] REDUCTASE"/>
    <property type="match status" value="1"/>
</dbReference>
<evidence type="ECO:0000313" key="5">
    <source>
        <dbReference type="Proteomes" id="UP000035929"/>
    </source>
</evidence>
<dbReference type="EMBL" id="LABX01000027">
    <property type="protein sequence ID" value="KMO39858.1"/>
    <property type="molecule type" value="Genomic_DNA"/>
</dbReference>